<comment type="caution">
    <text evidence="4">The sequence shown here is derived from an EMBL/GenBank/DDBJ whole genome shotgun (WGS) entry which is preliminary data.</text>
</comment>
<feature type="transmembrane region" description="Helical" evidence="2">
    <location>
        <begin position="112"/>
        <end position="136"/>
    </location>
</feature>
<keyword evidence="5" id="KW-1185">Reference proteome</keyword>
<evidence type="ECO:0000256" key="1">
    <source>
        <dbReference type="SAM" id="MobiDB-lite"/>
    </source>
</evidence>
<reference evidence="4 5" key="1">
    <citation type="submission" date="2019-03" db="EMBL/GenBank/DDBJ databases">
        <title>Draft genome sequences of novel Actinobacteria.</title>
        <authorList>
            <person name="Sahin N."/>
            <person name="Ay H."/>
            <person name="Saygin H."/>
        </authorList>
    </citation>
    <scope>NUCLEOTIDE SEQUENCE [LARGE SCALE GENOMIC DNA]</scope>
    <source>
        <strain evidence="4 5">KC712</strain>
    </source>
</reference>
<feature type="region of interest" description="Disordered" evidence="1">
    <location>
        <begin position="215"/>
        <end position="241"/>
    </location>
</feature>
<evidence type="ECO:0000313" key="5">
    <source>
        <dbReference type="Proteomes" id="UP000294543"/>
    </source>
</evidence>
<keyword evidence="2" id="KW-0812">Transmembrane</keyword>
<dbReference type="AlphaFoldDB" id="A0A4R4WUI5"/>
<evidence type="ECO:0000313" key="4">
    <source>
        <dbReference type="EMBL" id="TDD21311.1"/>
    </source>
</evidence>
<dbReference type="OrthoDB" id="3436331at2"/>
<feature type="transmembrane region" description="Helical" evidence="2">
    <location>
        <begin position="75"/>
        <end position="91"/>
    </location>
</feature>
<evidence type="ECO:0000259" key="3">
    <source>
        <dbReference type="Pfam" id="PF19365"/>
    </source>
</evidence>
<accession>A0A4R4WUI5</accession>
<protein>
    <recommendedName>
        <fullName evidence="3">DUF5941 domain-containing protein</fullName>
    </recommendedName>
</protein>
<organism evidence="4 5">
    <name type="scientific">Nonomuraea diastatica</name>
    <dbReference type="NCBI Taxonomy" id="1848329"/>
    <lineage>
        <taxon>Bacteria</taxon>
        <taxon>Bacillati</taxon>
        <taxon>Actinomycetota</taxon>
        <taxon>Actinomycetes</taxon>
        <taxon>Streptosporangiales</taxon>
        <taxon>Streptosporangiaceae</taxon>
        <taxon>Nonomuraea</taxon>
    </lineage>
</organism>
<feature type="transmembrane region" description="Helical" evidence="2">
    <location>
        <begin position="51"/>
        <end position="69"/>
    </location>
</feature>
<feature type="compositionally biased region" description="Acidic residues" evidence="1">
    <location>
        <begin position="217"/>
        <end position="229"/>
    </location>
</feature>
<proteinExistence type="predicted"/>
<feature type="domain" description="DUF5941" evidence="3">
    <location>
        <begin position="26"/>
        <end position="209"/>
    </location>
</feature>
<dbReference type="Proteomes" id="UP000294543">
    <property type="component" value="Unassembled WGS sequence"/>
</dbReference>
<gene>
    <name evidence="4" type="ORF">E1294_15115</name>
</gene>
<dbReference type="RefSeq" id="WP_132508957.1">
    <property type="nucleotide sequence ID" value="NZ_SMKP01000036.1"/>
</dbReference>
<name>A0A4R4WUI5_9ACTN</name>
<sequence length="241" mass="25993">MITQPQAMATPTPDPDEERRRIQTARLLAYRDDGPLVHALAGKIGRGLPPVPATLVALLAIIGLIVAGVLEPGPILLLPVAIMLLLVLPTAPRDHLGRFDWLTPPLLRGTEFLTMIAIGLVADAPRWLLFVLVYVVGYHTYDTVYRTRQSIWPPAWVFHAGLGWELRLLIIGAGAALGALTPVLAVLTAYLFVLFAVESVTSWVRLDKSSAQASADAEQDLEASPEEAMEQAQANGEAAKG</sequence>
<keyword evidence="2" id="KW-1133">Transmembrane helix</keyword>
<dbReference type="EMBL" id="SMKP01000036">
    <property type="protein sequence ID" value="TDD21311.1"/>
    <property type="molecule type" value="Genomic_DNA"/>
</dbReference>
<feature type="transmembrane region" description="Helical" evidence="2">
    <location>
        <begin position="168"/>
        <end position="197"/>
    </location>
</feature>
<dbReference type="InterPro" id="IPR045985">
    <property type="entry name" value="DUF5941"/>
</dbReference>
<dbReference type="Pfam" id="PF19365">
    <property type="entry name" value="DUF5941"/>
    <property type="match status" value="1"/>
</dbReference>
<keyword evidence="2" id="KW-0472">Membrane</keyword>
<evidence type="ECO:0000256" key="2">
    <source>
        <dbReference type="SAM" id="Phobius"/>
    </source>
</evidence>